<dbReference type="InterPro" id="IPR025423">
    <property type="entry name" value="TMEM205-like"/>
</dbReference>
<evidence type="ECO:0000256" key="5">
    <source>
        <dbReference type="SAM" id="Phobius"/>
    </source>
</evidence>
<feature type="transmembrane region" description="Helical" evidence="5">
    <location>
        <begin position="7"/>
        <end position="25"/>
    </location>
</feature>
<name>A0ABZ1BNZ4_9FIRM</name>
<evidence type="ECO:0000313" key="7">
    <source>
        <dbReference type="EMBL" id="WRP14295.1"/>
    </source>
</evidence>
<gene>
    <name evidence="7" type="ORF">VLY81_12855</name>
</gene>
<accession>A0ABZ1BNZ4</accession>
<dbReference type="RefSeq" id="WP_324668605.1">
    <property type="nucleotide sequence ID" value="NZ_CP141614.1"/>
</dbReference>
<feature type="domain" description="TMEM205-like" evidence="6">
    <location>
        <begin position="12"/>
        <end position="110"/>
    </location>
</feature>
<sequence>MATLRDLLYLVALAWWTGTAAYFGGSATPSVFARFGRTEAGQIVEVLFPGYYRTALATATLLVTVGAWRLAAGRPRAGLALALAVVMLAMALVGALVLQPRIHALRVQAAEAGPARPLPPAFGILHGLSVVASGVSVLAALASWAIIASAGL</sequence>
<evidence type="ECO:0000256" key="4">
    <source>
        <dbReference type="ARBA" id="ARBA00023136"/>
    </source>
</evidence>
<keyword evidence="8" id="KW-1185">Reference proteome</keyword>
<evidence type="ECO:0000313" key="8">
    <source>
        <dbReference type="Proteomes" id="UP001333102"/>
    </source>
</evidence>
<keyword evidence="4 5" id="KW-0472">Membrane</keyword>
<evidence type="ECO:0000259" key="6">
    <source>
        <dbReference type="Pfam" id="PF13664"/>
    </source>
</evidence>
<keyword evidence="2 5" id="KW-0812">Transmembrane</keyword>
<evidence type="ECO:0000256" key="2">
    <source>
        <dbReference type="ARBA" id="ARBA00022692"/>
    </source>
</evidence>
<keyword evidence="3 5" id="KW-1133">Transmembrane helix</keyword>
<comment type="subcellular location">
    <subcellularLocation>
        <location evidence="1">Membrane</location>
    </subcellularLocation>
</comment>
<reference evidence="8" key="1">
    <citation type="submission" date="2023-12" db="EMBL/GenBank/DDBJ databases">
        <title>Novel isolates from deep terrestrial aquifers shed light on the physiology and ecology of the class Limnochordia.</title>
        <authorList>
            <person name="Karnachuk O.V."/>
            <person name="Lukina A.P."/>
            <person name="Avakyan M.R."/>
            <person name="Kadnikov V."/>
            <person name="Begmatov S."/>
            <person name="Beletsky A.V."/>
            <person name="Mardanov A.V."/>
            <person name="Ravin N.V."/>
        </authorList>
    </citation>
    <scope>NUCLEOTIDE SEQUENCE [LARGE SCALE GENOMIC DNA]</scope>
    <source>
        <strain evidence="8">LN</strain>
    </source>
</reference>
<feature type="transmembrane region" description="Helical" evidence="5">
    <location>
        <begin position="124"/>
        <end position="147"/>
    </location>
</feature>
<dbReference type="EMBL" id="CP141614">
    <property type="protein sequence ID" value="WRP14295.1"/>
    <property type="molecule type" value="Genomic_DNA"/>
</dbReference>
<proteinExistence type="predicted"/>
<feature type="transmembrane region" description="Helical" evidence="5">
    <location>
        <begin position="78"/>
        <end position="98"/>
    </location>
</feature>
<evidence type="ECO:0000256" key="3">
    <source>
        <dbReference type="ARBA" id="ARBA00022989"/>
    </source>
</evidence>
<dbReference type="Pfam" id="PF13664">
    <property type="entry name" value="DUF4149"/>
    <property type="match status" value="1"/>
</dbReference>
<dbReference type="Proteomes" id="UP001333102">
    <property type="component" value="Chromosome"/>
</dbReference>
<feature type="transmembrane region" description="Helical" evidence="5">
    <location>
        <begin position="51"/>
        <end position="71"/>
    </location>
</feature>
<protein>
    <submittedName>
        <fullName evidence="7">DUF4149 domain-containing protein</fullName>
    </submittedName>
</protein>
<organism evidence="7 8">
    <name type="scientific">Geochorda subterranea</name>
    <dbReference type="NCBI Taxonomy" id="3109564"/>
    <lineage>
        <taxon>Bacteria</taxon>
        <taxon>Bacillati</taxon>
        <taxon>Bacillota</taxon>
        <taxon>Limnochordia</taxon>
        <taxon>Limnochordales</taxon>
        <taxon>Geochordaceae</taxon>
        <taxon>Geochorda</taxon>
    </lineage>
</organism>
<evidence type="ECO:0000256" key="1">
    <source>
        <dbReference type="ARBA" id="ARBA00004370"/>
    </source>
</evidence>